<keyword evidence="1" id="KW-0812">Transmembrane</keyword>
<name>A0ABQ0AKW0_9RHOB</name>
<organism evidence="3 4">
    <name type="scientific">Pseudophaeobacter arcticus</name>
    <dbReference type="NCBI Taxonomy" id="385492"/>
    <lineage>
        <taxon>Bacteria</taxon>
        <taxon>Pseudomonadati</taxon>
        <taxon>Pseudomonadota</taxon>
        <taxon>Alphaproteobacteria</taxon>
        <taxon>Rhodobacterales</taxon>
        <taxon>Paracoccaceae</taxon>
        <taxon>Pseudophaeobacter</taxon>
    </lineage>
</organism>
<evidence type="ECO:0000256" key="1">
    <source>
        <dbReference type="SAM" id="Phobius"/>
    </source>
</evidence>
<feature type="transmembrane region" description="Helical" evidence="1">
    <location>
        <begin position="35"/>
        <end position="56"/>
    </location>
</feature>
<dbReference type="InterPro" id="IPR028087">
    <property type="entry name" value="Tad_N"/>
</dbReference>
<accession>A0ABQ0AKW0</accession>
<evidence type="ECO:0000259" key="2">
    <source>
        <dbReference type="Pfam" id="PF13400"/>
    </source>
</evidence>
<dbReference type="EMBL" id="BAABWU010000006">
    <property type="protein sequence ID" value="GAA6196480.1"/>
    <property type="molecule type" value="Genomic_DNA"/>
</dbReference>
<dbReference type="Gene3D" id="3.40.50.410">
    <property type="entry name" value="von Willebrand factor, type A domain"/>
    <property type="match status" value="1"/>
</dbReference>
<gene>
    <name evidence="3" type="ORF">NBRC116598_19240</name>
</gene>
<evidence type="ECO:0000313" key="3">
    <source>
        <dbReference type="EMBL" id="GAA6196480.1"/>
    </source>
</evidence>
<feature type="domain" description="Putative Flp pilus-assembly TadG-like N-terminal" evidence="2">
    <location>
        <begin position="32"/>
        <end position="77"/>
    </location>
</feature>
<dbReference type="RefSeq" id="WP_353399340.1">
    <property type="nucleotide sequence ID" value="NZ_BAABWU010000006.1"/>
</dbReference>
<proteinExistence type="predicted"/>
<reference evidence="3 4" key="1">
    <citation type="submission" date="2024-04" db="EMBL/GenBank/DDBJ databases">
        <title>Draft genome sequence of Pseudophaeobacter arcticus NBRC 116598.</title>
        <authorList>
            <person name="Miyakawa T."/>
            <person name="Kusuya Y."/>
            <person name="Miura T."/>
        </authorList>
    </citation>
    <scope>NUCLEOTIDE SEQUENCE [LARGE SCALE GENOMIC DNA]</scope>
    <source>
        <strain evidence="3 4">SU-CL00105</strain>
    </source>
</reference>
<dbReference type="Pfam" id="PF13400">
    <property type="entry name" value="Tad"/>
    <property type="match status" value="1"/>
</dbReference>
<evidence type="ECO:0000313" key="4">
    <source>
        <dbReference type="Proteomes" id="UP001441944"/>
    </source>
</evidence>
<keyword evidence="4" id="KW-1185">Reference proteome</keyword>
<protein>
    <submittedName>
        <fullName evidence="3">Pilus assembly protein TadG-related protein</fullName>
    </submittedName>
</protein>
<keyword evidence="1" id="KW-1133">Transmembrane helix</keyword>
<comment type="caution">
    <text evidence="3">The sequence shown here is derived from an EMBL/GenBank/DDBJ whole genome shotgun (WGS) entry which is preliminary data.</text>
</comment>
<sequence>MTLRHTTVTALPLSVLHQGVNRLRAFRRDESGVMAYPTVAFFLAMLAVGGLGVDLMRMERDRTMLQYTLDRAVLAAADLDQTQPPAVVVKDYLNKAGLGEHYTPPVVETGLGYKRVQATINSTFEAHLMRFSGGTDLPIYATSKAEESIDGLEISLVLDVSGSMNSNSRLTNLKAAAKDFIDTMVANTTEGKMSISVVPYATQVSMPENLMLQYNTEGNNDYSYCINFEGDRFNTTSLPTKTPLPTWDMILKRTMHFTPWGYSNRDMRTYYNSPRLIQDPVCDPRQSRQILPLQQDANTLKNFIQNLSAGGNTSIDIGMKWGTVLLDPSTRPAISALASGTAAGAGPSVPNGFSARPADYTDADTIKIIVLMTDGQNTSQYYVNDDHRDGPSGAHFAILEGRDDTRYNTGTASLKVYSTYDAYNDRYYWHLPYYPKWSDHPIGTGNSSFKDCDRYGNNCRWISEQTAANHPDATVFDDTGNVISGLSYNELFARTSLKYLYRYIFDDWMDFYQARNTWYYGIYSSYGNGTKNNRTRSVCAAAKAKGIVVYTIGFEAPSNGVAVLRDCASTDSHYFDVNGLEIKDAFASIATSIRQLRLTQ</sequence>
<keyword evidence="1" id="KW-0472">Membrane</keyword>
<dbReference type="SUPFAM" id="SSF53300">
    <property type="entry name" value="vWA-like"/>
    <property type="match status" value="1"/>
</dbReference>
<dbReference type="Proteomes" id="UP001441944">
    <property type="component" value="Unassembled WGS sequence"/>
</dbReference>
<dbReference type="InterPro" id="IPR036465">
    <property type="entry name" value="vWFA_dom_sf"/>
</dbReference>